<accession>A0A0N7L942</accession>
<dbReference type="AlphaFoldDB" id="A0A0N7L942"/>
<name>A0A0N7L942_9BASI</name>
<reference evidence="1 2" key="1">
    <citation type="submission" date="2014-09" db="EMBL/GenBank/DDBJ databases">
        <authorList>
            <person name="Magalhaes I.L.F."/>
            <person name="Oliveira U."/>
            <person name="Santos F.R."/>
            <person name="Vidigal T.H.D.A."/>
            <person name="Brescovit A.D."/>
            <person name="Santos A.J."/>
        </authorList>
    </citation>
    <scope>NUCLEOTIDE SEQUENCE [LARGE SCALE GENOMIC DNA]</scope>
</reference>
<protein>
    <submittedName>
        <fullName evidence="1">Uncharacterized protein</fullName>
    </submittedName>
</protein>
<dbReference type="EMBL" id="CCYA01000181">
    <property type="protein sequence ID" value="CEH12738.1"/>
    <property type="molecule type" value="Genomic_DNA"/>
</dbReference>
<keyword evidence="2" id="KW-1185">Reference proteome</keyword>
<evidence type="ECO:0000313" key="2">
    <source>
        <dbReference type="Proteomes" id="UP000054845"/>
    </source>
</evidence>
<proteinExistence type="predicted"/>
<organism evidence="1 2">
    <name type="scientific">Ceraceosorus bombacis</name>
    <dbReference type="NCBI Taxonomy" id="401625"/>
    <lineage>
        <taxon>Eukaryota</taxon>
        <taxon>Fungi</taxon>
        <taxon>Dikarya</taxon>
        <taxon>Basidiomycota</taxon>
        <taxon>Ustilaginomycotina</taxon>
        <taxon>Exobasidiomycetes</taxon>
        <taxon>Ceraceosorales</taxon>
        <taxon>Ceraceosoraceae</taxon>
        <taxon>Ceraceosorus</taxon>
    </lineage>
</organism>
<sequence>MQSLVRIEMRGLENGGFLYLFWWVLVRVTQGFVQLRTRHRRFRDYSRLRVPSIMATLWLRDCPFGGPERLESAIMRRHISKGGAGTALPNSECVVREKMPPGVSPGTCVLETRNIN</sequence>
<dbReference type="Proteomes" id="UP000054845">
    <property type="component" value="Unassembled WGS sequence"/>
</dbReference>
<evidence type="ECO:0000313" key="1">
    <source>
        <dbReference type="EMBL" id="CEH12738.1"/>
    </source>
</evidence>